<name>A0ABU9GUP5_9GAMM</name>
<evidence type="ECO:0000256" key="1">
    <source>
        <dbReference type="ARBA" id="ARBA00022679"/>
    </source>
</evidence>
<gene>
    <name evidence="3" type="ORF">V6256_15880</name>
</gene>
<dbReference type="Gene3D" id="3.40.50.2300">
    <property type="match status" value="1"/>
</dbReference>
<dbReference type="SUPFAM" id="SSF52794">
    <property type="entry name" value="PTS system IIB component-like"/>
    <property type="match status" value="1"/>
</dbReference>
<evidence type="ECO:0000256" key="2">
    <source>
        <dbReference type="SAM" id="MobiDB-lite"/>
    </source>
</evidence>
<reference evidence="3 4" key="1">
    <citation type="submission" date="2024-02" db="EMBL/GenBank/DDBJ databases">
        <title>Bacteria isolated from the canopy kelp, Nereocystis luetkeana.</title>
        <authorList>
            <person name="Pfister C.A."/>
            <person name="Younker I.T."/>
            <person name="Light S.H."/>
        </authorList>
    </citation>
    <scope>NUCLEOTIDE SEQUENCE [LARGE SCALE GENOMIC DNA]</scope>
    <source>
        <strain evidence="3 4">TI.1.05</strain>
    </source>
</reference>
<keyword evidence="1" id="KW-0808">Transferase</keyword>
<feature type="non-terminal residue" evidence="3">
    <location>
        <position position="72"/>
    </location>
</feature>
<sequence>LVIIAADIEVPLERFNIKRLYKTSTGLALKKTELEIEKAFKEASNFQVAMNSNENSNASDEKIGDYKHLMTG</sequence>
<protein>
    <submittedName>
        <fullName evidence="3">PTS fructose transporter subunit EIIBC</fullName>
    </submittedName>
</protein>
<organism evidence="3 4">
    <name type="scientific">Psychromonas aquatilis</name>
    <dbReference type="NCBI Taxonomy" id="2005072"/>
    <lineage>
        <taxon>Bacteria</taxon>
        <taxon>Pseudomonadati</taxon>
        <taxon>Pseudomonadota</taxon>
        <taxon>Gammaproteobacteria</taxon>
        <taxon>Alteromonadales</taxon>
        <taxon>Psychromonadaceae</taxon>
        <taxon>Psychromonas</taxon>
    </lineage>
</organism>
<dbReference type="InterPro" id="IPR036095">
    <property type="entry name" value="PTS_EIIB-like_sf"/>
</dbReference>
<dbReference type="EMBL" id="JBAKAZ010000379">
    <property type="protein sequence ID" value="MEL0631047.1"/>
    <property type="molecule type" value="Genomic_DNA"/>
</dbReference>
<evidence type="ECO:0000313" key="4">
    <source>
        <dbReference type="Proteomes" id="UP001369082"/>
    </source>
</evidence>
<comment type="caution">
    <text evidence="3">The sequence shown here is derived from an EMBL/GenBank/DDBJ whole genome shotgun (WGS) entry which is preliminary data.</text>
</comment>
<proteinExistence type="predicted"/>
<feature type="compositionally biased region" description="Basic and acidic residues" evidence="2">
    <location>
        <begin position="59"/>
        <end position="72"/>
    </location>
</feature>
<feature type="region of interest" description="Disordered" evidence="2">
    <location>
        <begin position="51"/>
        <end position="72"/>
    </location>
</feature>
<evidence type="ECO:0000313" key="3">
    <source>
        <dbReference type="EMBL" id="MEL0631047.1"/>
    </source>
</evidence>
<keyword evidence="4" id="KW-1185">Reference proteome</keyword>
<dbReference type="Proteomes" id="UP001369082">
    <property type="component" value="Unassembled WGS sequence"/>
</dbReference>
<accession>A0ABU9GUP5</accession>
<feature type="non-terminal residue" evidence="3">
    <location>
        <position position="1"/>
    </location>
</feature>